<protein>
    <submittedName>
        <fullName evidence="8">Actinin alpha 2</fullName>
    </submittedName>
</protein>
<keyword evidence="4" id="KW-0175">Coiled coil</keyword>
<dbReference type="PROSITE" id="PS50021">
    <property type="entry name" value="CH"/>
    <property type="match status" value="2"/>
</dbReference>
<evidence type="ECO:0000313" key="9">
    <source>
        <dbReference type="Proteomes" id="UP000807716"/>
    </source>
</evidence>
<feature type="compositionally biased region" description="Low complexity" evidence="5">
    <location>
        <begin position="447"/>
        <end position="463"/>
    </location>
</feature>
<name>A0A9P6U8A0_9FUNG</name>
<feature type="compositionally biased region" description="Basic and acidic residues" evidence="5">
    <location>
        <begin position="2070"/>
        <end position="2079"/>
    </location>
</feature>
<evidence type="ECO:0000259" key="6">
    <source>
        <dbReference type="PROSITE" id="PS50021"/>
    </source>
</evidence>
<evidence type="ECO:0000313" key="8">
    <source>
        <dbReference type="EMBL" id="KAG0264888.1"/>
    </source>
</evidence>
<evidence type="ECO:0000259" key="7">
    <source>
        <dbReference type="PROSITE" id="PS51460"/>
    </source>
</evidence>
<feature type="coiled-coil region" evidence="4">
    <location>
        <begin position="1313"/>
        <end position="1416"/>
    </location>
</feature>
<evidence type="ECO:0000256" key="5">
    <source>
        <dbReference type="SAM" id="MobiDB-lite"/>
    </source>
</evidence>
<feature type="compositionally biased region" description="Polar residues" evidence="5">
    <location>
        <begin position="3189"/>
        <end position="3207"/>
    </location>
</feature>
<feature type="compositionally biased region" description="Low complexity" evidence="5">
    <location>
        <begin position="2923"/>
        <end position="2944"/>
    </location>
</feature>
<dbReference type="InterPro" id="IPR001715">
    <property type="entry name" value="CH_dom"/>
</dbReference>
<proteinExistence type="predicted"/>
<dbReference type="Pfam" id="PF00307">
    <property type="entry name" value="CH"/>
    <property type="match status" value="2"/>
</dbReference>
<dbReference type="Gene3D" id="3.30.920.20">
    <property type="entry name" value="Gas2-like domain"/>
    <property type="match status" value="1"/>
</dbReference>
<feature type="region of interest" description="Disordered" evidence="5">
    <location>
        <begin position="3295"/>
        <end position="3365"/>
    </location>
</feature>
<dbReference type="Gene3D" id="1.10.418.10">
    <property type="entry name" value="Calponin-like domain"/>
    <property type="match status" value="2"/>
</dbReference>
<feature type="compositionally biased region" description="Basic and acidic residues" evidence="5">
    <location>
        <begin position="423"/>
        <end position="439"/>
    </location>
</feature>
<feature type="compositionally biased region" description="Polar residues" evidence="5">
    <location>
        <begin position="3351"/>
        <end position="3364"/>
    </location>
</feature>
<feature type="region of interest" description="Disordered" evidence="5">
    <location>
        <begin position="2053"/>
        <end position="2118"/>
    </location>
</feature>
<dbReference type="GO" id="GO:0005856">
    <property type="term" value="C:cytoskeleton"/>
    <property type="evidence" value="ECO:0007669"/>
    <property type="project" value="UniProtKB-SubCell"/>
</dbReference>
<sequence>MSWLLKSKRLQSAGNGPAGVGGSSHSGLNTGSAGGAGGGSYSHHLDVSGDDMMRQAMMTTNTTTTTTSAASYTDTQKRAFMRWVNVQLAKNPAVTPMVSIEKDLRDGKRLIYLLEIVSNEPLKPERGNMRIHQMANVAKALGFLEKKSDNWDRSIANEDIVDGNMKLTLGLIWNVIYRFHVQQIAAAIAEQDPALVEDLLMDGEGKKKAGSSSQVDAKQALLRWVRKQLEDYSDIVPAVQDFHRSWRTGVAFAALIHRHDPYAIPEFYTVIIPSPHETREDWHHTLNEAFRIAYEKMSVPRLLDSDDLADVETPDERSIMTYVAEYYTVMSKHQLEQDPEQAANLRALRLTAKNERLTLAGEDEEAARRRQLEEEERRKREEEEELERIRLRRMEIEGWSLRAAERAREEEEARKKRREEEEEKRLQRQLRREQREREAMALLQAKSPSRTPVSPGGVSSVISESEHDDDEFLATGNETADRTSSQQLRQLDPEELERRQKELDEKLAEYRQGIVELTEWVRSQIADFPTPPDTSSPLERGKDLDPLADALKELEEALALKEHVMSHLHDVREELLEFEDPDLTPEQVSDMDKKWWELETLWTELTDKIVDGKESCEEVKWIIDCSQEITRVNGEILKFETQLDAFAEKRSSETPYERAQNTVLEQQDVNLSSISFLLKTYVDFLTSLMDPKVHHHTAPEHLTALNNELTTVRLPHLNATIEKAQQNLANDRLFRSFLNSYVPSEAWIGESVEWLANVETPAFVSNDTWHGGDTAEDFVNRNKDLDDNLEFFRSETQELKNDLEEEQGDVQTFRTSGFAKLKDQAETINKAVEETHDVTAEETKTTVVEMMSTVEKNLEKVENLLPIEASHCRSSHRVLDYLFGAREVANDVETSYTTIQAWEMRQPDDAVEATVVAAEKKLHNLQDEFEQQQQTMSNSDGAEEEDGSKDVDDKPFIWVSVQIRHAGLVRVVKDLRVYFEQKRLIIEGDRQMKAFLERTVVCQATLRDLRAQVYDRVTMTGFAHEDHSKFDEFKALVARVKQSLDAHETSHYAQHQEMGASLKALVSTTPGSRQDPAIVQSKMEGVKTLFEDVRGFVSDRERDVRTVEDCQRAAAMLQTLHRDFLDLAGELKAQEEQPPSSREDKSLGEYAERSNELDTRLIDLEQELVHRYLSQDPSCTPLFKTIKSFQLAIKESQSRLRSGMEFKQQWNLTLDEFANRATTLEAILEETEQEIAKRGIAFLDGLADGDELWKRSEDILHETEDANKATTESLDDFKEMRMADFSTMYKSIRLTVEQSGGLDAMDPAAAEQFRLAEARRRKLKAQVKQIKDLVEKEAFQLEIIGQRLVWSQQVEESKTEIEELTQACQSILQKYSNLVSISDSSRDTSSLNAKAAQQLKEEAERLRSRAEAQKEARYDVALAIYSSLADLALVPTPGTDEDPSSTQQAVPLHLEVEQYEFKNRFVVLDQHLSHVINTAEHAGRLADFLRRYDFMDDGLRRMSSELQAEREAEHVTIKRLEAIRKEVKSLEEEGSTMVKSMPRPSDKVSETYAPMLQSCKSSLESIVHWRALASRGLDQKLDALFEAFMALLQYQDRLRSLQEELNAYEQWIGRSTLKVRSVHEQIRQMFSSWPDYALEQQKAAAHGDKPMVVFDVDESVVVDELDVLLADMEQEGKLVRAKKIEFQATKARVDGTLQQATIHSKDLQHGLEWQMKNIDTKFRDLETEIRSKFLQLQSLERRAGWEKEIEGARTWFKEFARRVLEFANDQARWKAENKEEDISDAASIRTYKTYRTHRTIHERDTARRYIDQLGMAIIGFEAEVELFESQARPKVDRAWNEFCAALALIGRDTPEEFYQRQENLGNDFEDLRAKIGYSAQVVTQRKTLEDMADRLEELEQLGEDLQNNTGMYKGHDNYVPKEKKSRKPKGLLSFADMVSRIRSLTHELEVDLGSLQYPSDDSSKESIAESAKANEAIREHAKACEERVRAIAKETERLVQLRTRQERQDCLRGQQDLLALKATHVDRAAGLLQWADETLETVQSQLQMAFDDSSTVDVKGDDDDDDEVKDDINNSKEDNNAAGVCSLSSSPSSRSPSMPLPIVTDADPTLDVSPSSYPMSASSTVMSLAINNNPLLTPLSTLMTHSALSDTQRAPIIQSLARLSRTRLESLASQGQKAHEEVMEMRDHKAAVHEEIERALMGFTASPEEAEDEIDDDEQQSEDFNINHTTTNEKTNTTTTTTTTTTLTSTTTEATETDKAFDQSRNGKQKEANCHQEDEMTKLSDTELVAQIERNKEQLRELDMTMACQLEAFDVKTTSLLDLLGNQMSVMAGALEERHRRDAELARRREEKRLRLEREREVQALEAMQMQLVDWSLNMTQELAQGWTKYSQELVQQQRGHESESERFQYVESLQGLLSWTKDEKERHATEHQKVLEAISLTFPSQEHEAERSQRTEQVQRAWSSLAVELERHESLMVQLLEWVALSGKVTRTEIDGIRVMEKRIEAMRWMHWELYRKEEDALDQLIGSIEVQLDQLDQEADAIETRQDRDGFDVLDPQSLLGFYRSLVLRRLADARVHIDTAKAQMAVIHETSKEIAAHAKFHADLVRIETTIGHQASLLKARRGALERLCCFSLNSDSMERAILEANEACSDAKYQLSVLHEVEFPALENTAMELGMSTDLHLEGVVSGAAHSISSDDDDNSHTGNVEDDEDNTALGSKSVQDAIQRIKESLQDLEVLVEHDCLETLMAAKFYAHAKATEDIRQWITACRDSLLQLQSATSLPSPRLEEDEGTKATKEGEKEVLRMSSMEEKLSQFGTTIQHYDQLSSEFLVLQASIPTDPLDDALPTDTAQQQHLQQQRQDKIHVKSMRHILQQTVQERAKRTREDWELLKEEFLAKALSFAHKGSDHDEEDDVVTGELTSVTGSSTSTSSTSTSNGGVESPRQRRQRVRKSSSSSIQVNKTAILARLGNEILDEIAKVSRQLQEMFDQQHHSDPSASPSPSSSSSPSRVLADPNVLLRTDENQVKVEQIEEHIHHTLQAKVDKFDSLVQAVGEQADQEDPSGELKRERMVGVTVQRSLVAESMHRLMESCQRQKDEVEEAFRVQQAMQILQDVQVKMDGLVDTFPMADKLMQPPEAESRMTSTTLLSGSSEPSTPKSRRARTTTTTTSSPSTPRASPSTAKQNRQRNTSAATGPTASLPTVASPSPTIVLQSLSPVDFEEWEQNYRSFSHDLHARIGDIDVQLDTVSIMADKLNDWRLDDKYGAMVEHWQQKVKRRALNKLDALAALLETKSQQGSLASSPPPLSSSTRKMVGPGSPSLSPQMRPRVRQTRASTSASRLSLALDHQGGSQPSSPVPTNNGKVVVGGRLRAGTAPSVGLPPDHVRKFTIVQPPGLSVLSPTFATEARRNKPIMSRKNDSCSSLSSVLSAPGYMTSTSASQLRSSTPTRASSSSRHLARSQHPRYDADPSNALDVEVAKVVNASGLGMRVRKLPVEGRISSMSTVTVDSVRSGGSYHGSDSSVHILGGPAPLPGNNNDEQDSSTLFSSPGGSGGLKTIRGQGQRSNAKALGFNAGSEDGRYVFGDIEPKTCYCRILRSRKVMVRVGGGWVDLAKFMEDHALLEQRRARAQAGGSATSSRNGSMVDLGQISSANVSTSSLLSSCNLHSGGNGDNQTRCSNSSDSDSSQHTPHHIAMAGSHESLTSGNRRPKEFVFHVRPGDDMQLQKIKLVKSAAGEAYVAI</sequence>
<feature type="compositionally biased region" description="Low complexity" evidence="5">
    <location>
        <begin position="3334"/>
        <end position="3347"/>
    </location>
</feature>
<feature type="region of interest" description="Disordered" evidence="5">
    <location>
        <begin position="3512"/>
        <end position="3564"/>
    </location>
</feature>
<feature type="compositionally biased region" description="Basic and acidic residues" evidence="5">
    <location>
        <begin position="366"/>
        <end position="385"/>
    </location>
</feature>
<dbReference type="Proteomes" id="UP000807716">
    <property type="component" value="Unassembled WGS sequence"/>
</dbReference>
<feature type="domain" description="Calponin-homology (CH)" evidence="6">
    <location>
        <begin position="74"/>
        <end position="180"/>
    </location>
</feature>
<feature type="compositionally biased region" description="Polar residues" evidence="5">
    <location>
        <begin position="3536"/>
        <end position="3551"/>
    </location>
</feature>
<evidence type="ECO:0000256" key="2">
    <source>
        <dbReference type="ARBA" id="ARBA00022490"/>
    </source>
</evidence>
<dbReference type="SUPFAM" id="SSF47576">
    <property type="entry name" value="Calponin-homology domain, CH-domain"/>
    <property type="match status" value="1"/>
</dbReference>
<dbReference type="InterPro" id="IPR003108">
    <property type="entry name" value="GAR_dom"/>
</dbReference>
<organism evidence="8 9">
    <name type="scientific">Actinomortierella ambigua</name>
    <dbReference type="NCBI Taxonomy" id="1343610"/>
    <lineage>
        <taxon>Eukaryota</taxon>
        <taxon>Fungi</taxon>
        <taxon>Fungi incertae sedis</taxon>
        <taxon>Mucoromycota</taxon>
        <taxon>Mortierellomycotina</taxon>
        <taxon>Mortierellomycetes</taxon>
        <taxon>Mortierellales</taxon>
        <taxon>Mortierellaceae</taxon>
        <taxon>Actinomortierella</taxon>
    </lineage>
</organism>
<dbReference type="EMBL" id="JAAAJB010000128">
    <property type="protein sequence ID" value="KAG0264888.1"/>
    <property type="molecule type" value="Genomic_DNA"/>
</dbReference>
<comment type="caution">
    <text evidence="8">The sequence shown here is derived from an EMBL/GenBank/DDBJ whole genome shotgun (WGS) entry which is preliminary data.</text>
</comment>
<feature type="compositionally biased region" description="Polar residues" evidence="5">
    <location>
        <begin position="931"/>
        <end position="940"/>
    </location>
</feature>
<feature type="compositionally biased region" description="Basic and acidic residues" evidence="5">
    <location>
        <begin position="1141"/>
        <end position="1152"/>
    </location>
</feature>
<dbReference type="SUPFAM" id="SSF143575">
    <property type="entry name" value="GAS2 domain-like"/>
    <property type="match status" value="1"/>
</dbReference>
<feature type="compositionally biased region" description="Low complexity" evidence="5">
    <location>
        <begin position="2229"/>
        <end position="2254"/>
    </location>
</feature>
<feature type="region of interest" description="Disordered" evidence="5">
    <location>
        <begin position="404"/>
        <end position="469"/>
    </location>
</feature>
<keyword evidence="3" id="KW-0206">Cytoskeleton</keyword>
<feature type="region of interest" description="Disordered" evidence="5">
    <location>
        <begin position="2694"/>
        <end position="2718"/>
    </location>
</feature>
<feature type="region of interest" description="Disordered" evidence="5">
    <location>
        <begin position="1131"/>
        <end position="1152"/>
    </location>
</feature>
<feature type="compositionally biased region" description="Basic and acidic residues" evidence="5">
    <location>
        <begin position="404"/>
        <end position="414"/>
    </location>
</feature>
<feature type="compositionally biased region" description="Low complexity" evidence="5">
    <location>
        <begin position="3445"/>
        <end position="3457"/>
    </location>
</feature>
<feature type="compositionally biased region" description="Low complexity" evidence="5">
    <location>
        <begin position="2086"/>
        <end position="2101"/>
    </location>
</feature>
<dbReference type="InterPro" id="IPR036534">
    <property type="entry name" value="GAR_dom_sf"/>
</dbReference>
<dbReference type="SMART" id="SM00033">
    <property type="entry name" value="CH"/>
    <property type="match status" value="2"/>
</dbReference>
<evidence type="ECO:0000256" key="4">
    <source>
        <dbReference type="SAM" id="Coils"/>
    </source>
</evidence>
<feature type="compositionally biased region" description="Polar residues" evidence="5">
    <location>
        <begin position="3143"/>
        <end position="3155"/>
    </location>
</feature>
<dbReference type="OrthoDB" id="10017054at2759"/>
<feature type="region of interest" description="Disordered" evidence="5">
    <location>
        <begin position="2923"/>
        <end position="2959"/>
    </location>
</feature>
<evidence type="ECO:0000256" key="3">
    <source>
        <dbReference type="ARBA" id="ARBA00023212"/>
    </source>
</evidence>
<dbReference type="InterPro" id="IPR036872">
    <property type="entry name" value="CH_dom_sf"/>
</dbReference>
<feature type="region of interest" description="Disordered" evidence="5">
    <location>
        <begin position="359"/>
        <end position="385"/>
    </location>
</feature>
<feature type="coiled-coil region" evidence="4">
    <location>
        <begin position="782"/>
        <end position="809"/>
    </location>
</feature>
<keyword evidence="2" id="KW-0963">Cytoplasm</keyword>
<feature type="domain" description="Calponin-homology (CH)" evidence="6">
    <location>
        <begin position="215"/>
        <end position="331"/>
    </location>
</feature>
<feature type="region of interest" description="Disordered" evidence="5">
    <location>
        <begin position="929"/>
        <end position="950"/>
    </location>
</feature>
<dbReference type="Pfam" id="PF02187">
    <property type="entry name" value="GAS2"/>
    <property type="match status" value="1"/>
</dbReference>
<feature type="compositionally biased region" description="Acidic residues" evidence="5">
    <location>
        <begin position="2060"/>
        <end position="2069"/>
    </location>
</feature>
<gene>
    <name evidence="8" type="primary">ACTN2</name>
    <name evidence="8" type="ORF">DFQ27_000948</name>
</gene>
<feature type="compositionally biased region" description="Low complexity" evidence="5">
    <location>
        <begin position="2998"/>
        <end position="3011"/>
    </location>
</feature>
<dbReference type="PROSITE" id="PS51460">
    <property type="entry name" value="GAR"/>
    <property type="match status" value="1"/>
</dbReference>
<comment type="subcellular location">
    <subcellularLocation>
        <location evidence="1">Cytoplasm</location>
        <location evidence="1">Cytoskeleton</location>
    </subcellularLocation>
</comment>
<feature type="region of interest" description="Disordered" evidence="5">
    <location>
        <begin position="3670"/>
        <end position="3693"/>
    </location>
</feature>
<keyword evidence="9" id="KW-1185">Reference proteome</keyword>
<feature type="domain" description="GAR" evidence="7">
    <location>
        <begin position="3550"/>
        <end position="3625"/>
    </location>
</feature>
<reference evidence="8" key="1">
    <citation type="journal article" date="2020" name="Fungal Divers.">
        <title>Resolving the Mortierellaceae phylogeny through synthesis of multi-gene phylogenetics and phylogenomics.</title>
        <authorList>
            <person name="Vandepol N."/>
            <person name="Liber J."/>
            <person name="Desiro A."/>
            <person name="Na H."/>
            <person name="Kennedy M."/>
            <person name="Barry K."/>
            <person name="Grigoriev I.V."/>
            <person name="Miller A.N."/>
            <person name="O'Donnell K."/>
            <person name="Stajich J.E."/>
            <person name="Bonito G."/>
        </authorList>
    </citation>
    <scope>NUCLEOTIDE SEQUENCE</scope>
    <source>
        <strain evidence="8">BC1065</strain>
    </source>
</reference>
<feature type="region of interest" description="Disordered" evidence="5">
    <location>
        <begin position="3134"/>
        <end position="3207"/>
    </location>
</feature>
<dbReference type="GO" id="GO:0008017">
    <property type="term" value="F:microtubule binding"/>
    <property type="evidence" value="ECO:0007669"/>
    <property type="project" value="InterPro"/>
</dbReference>
<feature type="region of interest" description="Disordered" evidence="5">
    <location>
        <begin position="3437"/>
        <end position="3472"/>
    </location>
</feature>
<feature type="region of interest" description="Disordered" evidence="5">
    <location>
        <begin position="2226"/>
        <end position="2275"/>
    </location>
</feature>
<feature type="region of interest" description="Disordered" evidence="5">
    <location>
        <begin position="2989"/>
        <end position="3013"/>
    </location>
</feature>
<evidence type="ECO:0000256" key="1">
    <source>
        <dbReference type="ARBA" id="ARBA00004245"/>
    </source>
</evidence>
<accession>A0A9P6U8A0</accession>
<dbReference type="PANTHER" id="PTHR11915">
    <property type="entry name" value="SPECTRIN/FILAMIN RELATED CYTOSKELETAL PROTEIN"/>
    <property type="match status" value="1"/>
</dbReference>
<feature type="coiled-coil region" evidence="4">
    <location>
        <begin position="1881"/>
        <end position="1908"/>
    </location>
</feature>
<feature type="compositionally biased region" description="Low complexity" evidence="5">
    <location>
        <begin position="3166"/>
        <end position="3185"/>
    </location>
</feature>
<feature type="region of interest" description="Disordered" evidence="5">
    <location>
        <begin position="12"/>
        <end position="46"/>
    </location>
</feature>